<proteinExistence type="predicted"/>
<dbReference type="Proteomes" id="UP001152795">
    <property type="component" value="Unassembled WGS sequence"/>
</dbReference>
<dbReference type="PANTHER" id="PTHR47642:SF5">
    <property type="entry name" value="ATP-DEPENDENT DNA HELICASE"/>
    <property type="match status" value="1"/>
</dbReference>
<dbReference type="AlphaFoldDB" id="A0A6S7GQ89"/>
<dbReference type="OrthoDB" id="10063152at2759"/>
<protein>
    <recommendedName>
        <fullName evidence="1">Helitron helicase-like domain-containing protein</fullName>
    </recommendedName>
</protein>
<name>A0A6S7GQ89_PARCT</name>
<feature type="domain" description="Helitron helicase-like" evidence="1">
    <location>
        <begin position="329"/>
        <end position="484"/>
    </location>
</feature>
<organism evidence="2 3">
    <name type="scientific">Paramuricea clavata</name>
    <name type="common">Red gorgonian</name>
    <name type="synonym">Violescent sea-whip</name>
    <dbReference type="NCBI Taxonomy" id="317549"/>
    <lineage>
        <taxon>Eukaryota</taxon>
        <taxon>Metazoa</taxon>
        <taxon>Cnidaria</taxon>
        <taxon>Anthozoa</taxon>
        <taxon>Octocorallia</taxon>
        <taxon>Malacalcyonacea</taxon>
        <taxon>Plexauridae</taxon>
        <taxon>Paramuricea</taxon>
    </lineage>
</organism>
<dbReference type="InterPro" id="IPR025476">
    <property type="entry name" value="Helitron_helicase-like"/>
</dbReference>
<sequence length="814" mass="93782">MYKESLCNKNALKYKEMESGMKSELRKKNALKYKEMESRKKSELRKKNALKYKEMESGKKSELRKKNVLEYKEMESAKKSELRKKNALDFNEMDPTKKKSLIKKKLLSIVPWILQIKKCFLKTEKTKSVFTNITSFDDKEYICATCHSKRIVFEKIIVMPKGQQKKVAGAICNVPVNCDQTCKVLPRPPERSGIIMLKLKRKLQFRGHNIEQTDVHSITLSENENMEESDDPLNEYRQATNETCLQSVLPDYPVTIQSSERTSLGNEIYDIAPGENRHPVSIMTDQKCEELAFPVLFPRGRFGYMEERNIKLSPKKVADSINIALKKVQGQTFTASQIKSDVNKLKNLVCQDQAYLFLRQIPGTPPYWQKFMYEVVAMVKQLGIPTWFMTLSCADLRWSELFQIVSRTLGKNITEEQVEALSYAERCLMLNTNPVVVAKHFQHRVETFFSKILLSNCNPIGKITYYALRIEFQMRGSPHLHALIWTSDCPKLATETKGSYIEFIDKNVQANLPDEHAEPELHQLVKMYQKHNHSKTCRKYKNVSCCFNFGQFLAKQTIVPEQLDENLDDQIKSSILSRRKEVLSLVKQKIDKMLNPSKDGYDSTLIQADVLTVAGVTEDQYYSALSISPDSDFDLHLKRPVDSCFINNYFVAGLKGFGANVDLQPVFNHYKCITYVCSYFTKDEKECSQAIYNAAKEAKSSNMNIRDGLKRIGAAFLSTREVSSQECVYRCMPELWLRKIFPKTVFVNTNLPEKRACVTKTPDELNELDDDSTDIYKSNIIERYTLRPNSIPAVNKLCLAQFAASYYKDYKTDL</sequence>
<accession>A0A6S7GQ89</accession>
<dbReference type="InterPro" id="IPR051055">
    <property type="entry name" value="PIF1_helicase"/>
</dbReference>
<evidence type="ECO:0000259" key="1">
    <source>
        <dbReference type="Pfam" id="PF14214"/>
    </source>
</evidence>
<keyword evidence="3" id="KW-1185">Reference proteome</keyword>
<evidence type="ECO:0000313" key="3">
    <source>
        <dbReference type="Proteomes" id="UP001152795"/>
    </source>
</evidence>
<dbReference type="Pfam" id="PF14214">
    <property type="entry name" value="Helitron_like_N"/>
    <property type="match status" value="1"/>
</dbReference>
<comment type="caution">
    <text evidence="2">The sequence shown here is derived from an EMBL/GenBank/DDBJ whole genome shotgun (WGS) entry which is preliminary data.</text>
</comment>
<evidence type="ECO:0000313" key="2">
    <source>
        <dbReference type="EMBL" id="CAB3995694.1"/>
    </source>
</evidence>
<reference evidence="2" key="1">
    <citation type="submission" date="2020-04" db="EMBL/GenBank/DDBJ databases">
        <authorList>
            <person name="Alioto T."/>
            <person name="Alioto T."/>
            <person name="Gomez Garrido J."/>
        </authorList>
    </citation>
    <scope>NUCLEOTIDE SEQUENCE</scope>
    <source>
        <strain evidence="2">A484AB</strain>
    </source>
</reference>
<dbReference type="PANTHER" id="PTHR47642">
    <property type="entry name" value="ATP-DEPENDENT DNA HELICASE"/>
    <property type="match status" value="1"/>
</dbReference>
<gene>
    <name evidence="2" type="ORF">PACLA_8A049713</name>
</gene>
<dbReference type="EMBL" id="CACRXK020002711">
    <property type="protein sequence ID" value="CAB3995694.1"/>
    <property type="molecule type" value="Genomic_DNA"/>
</dbReference>